<dbReference type="InterPro" id="IPR018181">
    <property type="entry name" value="Heat_shock_70_CS"/>
</dbReference>
<dbReference type="PANTHER" id="PTHR45639:SF6">
    <property type="entry name" value="HEAT SHOCK 70 KDA PROTEIN 4"/>
    <property type="match status" value="1"/>
</dbReference>
<dbReference type="Proteomes" id="UP000694553">
    <property type="component" value="Unassembled WGS sequence"/>
</dbReference>
<keyword evidence="12" id="KW-0175">Coiled coil</keyword>
<dbReference type="FunFam" id="3.30.30.30:FF:000002">
    <property type="entry name" value="Heat shock 70 kDa protein 4"/>
    <property type="match status" value="1"/>
</dbReference>
<sequence length="797" mass="89304">MSVVGIDLGFQSCYVAVARAGGIETVANEYSDRSTPACISFGPKNRSIGAAAKSQVISNAKNTVQSFKRFHGRAFSDPFVQAEKASLAYELVQLPTGSTGIKAMYMEEERNFTIEQVTGMLLTKLKETAENALKKPVVDCVVSVPCFYTDAERRSVMDATQIAGLNCLRLINETTAVALAYGIYKQDLPALEEKPRNVVFVDMGHSAYQVSVCAFNKGKLKVLATAFDTTLGGRKFDEVLVEYFCEEFGKKYKLDIKSKIRALLRLYQECERLKKLMSANASDLPMNIECFMNDIDVSGTMNRSKFLEMCEGLLARVEPPLRSVLEQARLKKEDIYAVEIVGGTTRIPAVKEKISKFFGKEVSTTLNADEAVARGCALQCAILSPAFKVREFSITDLIPYPISLRWNSPAEEGLSDCEVFPKNHAAPFSKVLTFYRKEPFTLEAYYSSPKELPYPDPAIAHFLVQKVTPQTDGSSSKVKVKVRVNIHGIFSVSSASLVEVHKSDENEEPMETDQHAKEEEKMQVDEEQQKAEEQQQTQPENKAESEEMETCQADSKDKKVDQPPQAKKAKVKTTTVDLPIENQLVWQIGKDMLNLFIENEGKMIMQDKLEKERNDAKNAVEEYVYEMRDKLCGVYEKFVSEDDRNSFTLKLEDTEIWLYEDGEDQPKQIYIDKLTELKDELYEHLDEADVAKVEKSANEAMEWMNNNLNLQNKRSLTLDPVIKAKDIQAKAKELASICNPIVNKPKPKVELPKEEQKPTEPNGPLDGQGDAGSGTQPPEQGSAPTATDKKLPEMDID</sequence>
<accession>A0A8U7NGP4</accession>
<evidence type="ECO:0000256" key="1">
    <source>
        <dbReference type="ARBA" id="ARBA00004496"/>
    </source>
</evidence>
<evidence type="ECO:0000256" key="5">
    <source>
        <dbReference type="ARBA" id="ARBA00022481"/>
    </source>
</evidence>
<feature type="compositionally biased region" description="Basic and acidic residues" evidence="13">
    <location>
        <begin position="787"/>
        <end position="797"/>
    </location>
</feature>
<keyword evidence="15" id="KW-1185">Reference proteome</keyword>
<keyword evidence="11" id="KW-0346">Stress response</keyword>
<evidence type="ECO:0000256" key="3">
    <source>
        <dbReference type="ARBA" id="ARBA00011800"/>
    </source>
</evidence>
<keyword evidence="9" id="KW-0067">ATP-binding</keyword>
<evidence type="ECO:0000256" key="4">
    <source>
        <dbReference type="ARBA" id="ARBA00018348"/>
    </source>
</evidence>
<feature type="compositionally biased region" description="Basic and acidic residues" evidence="13">
    <location>
        <begin position="747"/>
        <end position="758"/>
    </location>
</feature>
<proteinExistence type="inferred from homology"/>
<evidence type="ECO:0000256" key="12">
    <source>
        <dbReference type="SAM" id="Coils"/>
    </source>
</evidence>
<evidence type="ECO:0000256" key="6">
    <source>
        <dbReference type="ARBA" id="ARBA00022490"/>
    </source>
</evidence>
<protein>
    <recommendedName>
        <fullName evidence="4">Heat shock 70 kDa protein 4</fullName>
    </recommendedName>
</protein>
<evidence type="ECO:0000256" key="2">
    <source>
        <dbReference type="ARBA" id="ARBA00007381"/>
    </source>
</evidence>
<evidence type="ECO:0000256" key="10">
    <source>
        <dbReference type="ARBA" id="ARBA00022990"/>
    </source>
</evidence>
<dbReference type="InterPro" id="IPR043129">
    <property type="entry name" value="ATPase_NBD"/>
</dbReference>
<dbReference type="InterPro" id="IPR013126">
    <property type="entry name" value="Hsp_70_fam"/>
</dbReference>
<dbReference type="FunFam" id="3.30.420.40:FF:000171">
    <property type="entry name" value="Heat shock 70 kDa protein 4"/>
    <property type="match status" value="1"/>
</dbReference>
<keyword evidence="10" id="KW-0007">Acetylation</keyword>
<evidence type="ECO:0000313" key="14">
    <source>
        <dbReference type="Ensembl" id="ENSCMUP00000034067.1"/>
    </source>
</evidence>
<dbReference type="FunFam" id="3.90.640.10:FF:000004">
    <property type="entry name" value="Heat shock 70 kDa protein 4"/>
    <property type="match status" value="1"/>
</dbReference>
<dbReference type="GO" id="GO:0140662">
    <property type="term" value="F:ATP-dependent protein folding chaperone"/>
    <property type="evidence" value="ECO:0007669"/>
    <property type="project" value="InterPro"/>
</dbReference>
<reference evidence="14" key="2">
    <citation type="submission" date="2025-08" db="UniProtKB">
        <authorList>
            <consortium name="Ensembl"/>
        </authorList>
    </citation>
    <scope>IDENTIFICATION</scope>
</reference>
<dbReference type="InterPro" id="IPR029047">
    <property type="entry name" value="HSP70_peptide-bd_sf"/>
</dbReference>
<reference evidence="15" key="1">
    <citation type="submission" date="2019-10" db="EMBL/GenBank/DDBJ databases">
        <title>Corvus moneduloides (New Caledonian crow) genome, bCorMon1, primary haplotype.</title>
        <authorList>
            <person name="Rutz C."/>
            <person name="Fungtammasan C."/>
            <person name="Mountcastle J."/>
            <person name="Formenti G."/>
            <person name="Chow W."/>
            <person name="Howe K."/>
            <person name="Steele M.P."/>
            <person name="Fernandes J."/>
            <person name="Gilbert M.T.P."/>
            <person name="Fedrigo O."/>
            <person name="Jarvis E.D."/>
            <person name="Gemmell N."/>
        </authorList>
    </citation>
    <scope>NUCLEOTIDE SEQUENCE [LARGE SCALE GENOMIC DNA]</scope>
</reference>
<feature type="region of interest" description="Disordered" evidence="13">
    <location>
        <begin position="503"/>
        <end position="570"/>
    </location>
</feature>
<dbReference type="FunFam" id="2.60.34.10:FF:000010">
    <property type="entry name" value="heat shock 70 kDa protein 4 isoform X1"/>
    <property type="match status" value="1"/>
</dbReference>
<dbReference type="Ensembl" id="ENSCMUT00000036188.1">
    <property type="protein sequence ID" value="ENSCMUP00000034067.1"/>
    <property type="gene ID" value="ENSCMUG00000005859.2"/>
</dbReference>
<dbReference type="PANTHER" id="PTHR45639">
    <property type="entry name" value="HSC70CB, ISOFORM G-RELATED"/>
    <property type="match status" value="1"/>
</dbReference>
<dbReference type="InterPro" id="IPR042052">
    <property type="entry name" value="HSPA4_NBD"/>
</dbReference>
<dbReference type="Gene3D" id="1.20.1270.10">
    <property type="match status" value="2"/>
</dbReference>
<dbReference type="FunFam" id="1.20.1270.10:FF:000002">
    <property type="entry name" value="Heat shock 70 kDa protein 4"/>
    <property type="match status" value="1"/>
</dbReference>
<keyword evidence="5" id="KW-0488">Methylation</keyword>
<dbReference type="InterPro" id="IPR029048">
    <property type="entry name" value="HSP70_C_sf"/>
</dbReference>
<dbReference type="CDD" id="cd11737">
    <property type="entry name" value="ASKHA_NBD_HSP70_HSPA4"/>
    <property type="match status" value="1"/>
</dbReference>
<dbReference type="SUPFAM" id="SSF53067">
    <property type="entry name" value="Actin-like ATPase domain"/>
    <property type="match status" value="2"/>
</dbReference>
<dbReference type="AlphaFoldDB" id="A0A8U7NGP4"/>
<feature type="region of interest" description="Disordered" evidence="13">
    <location>
        <begin position="742"/>
        <end position="797"/>
    </location>
</feature>
<feature type="compositionally biased region" description="Polar residues" evidence="13">
    <location>
        <begin position="773"/>
        <end position="785"/>
    </location>
</feature>
<evidence type="ECO:0000256" key="9">
    <source>
        <dbReference type="ARBA" id="ARBA00022840"/>
    </source>
</evidence>
<dbReference type="Gene3D" id="3.30.420.40">
    <property type="match status" value="2"/>
</dbReference>
<keyword evidence="8" id="KW-0547">Nucleotide-binding</keyword>
<keyword evidence="6" id="KW-0963">Cytoplasm</keyword>
<evidence type="ECO:0000313" key="15">
    <source>
        <dbReference type="Proteomes" id="UP000694553"/>
    </source>
</evidence>
<dbReference type="Pfam" id="PF00012">
    <property type="entry name" value="HSP70"/>
    <property type="match status" value="2"/>
</dbReference>
<dbReference type="PROSITE" id="PS01036">
    <property type="entry name" value="HSP70_3"/>
    <property type="match status" value="1"/>
</dbReference>
<dbReference type="FunFam" id="3.30.420.40:FF:000767">
    <property type="entry name" value="Heat shock protein 70 (HSP70)-4, putative"/>
    <property type="match status" value="2"/>
</dbReference>
<dbReference type="Gene3D" id="3.30.30.30">
    <property type="match status" value="1"/>
</dbReference>
<gene>
    <name evidence="14" type="primary">HSPA4</name>
</gene>
<feature type="coiled-coil region" evidence="12">
    <location>
        <begin position="671"/>
        <end position="713"/>
    </location>
</feature>
<comment type="similarity">
    <text evidence="2">Belongs to the heat shock protein 70 family.</text>
</comment>
<dbReference type="GO" id="GO:0005634">
    <property type="term" value="C:nucleus"/>
    <property type="evidence" value="ECO:0007669"/>
    <property type="project" value="TreeGrafter"/>
</dbReference>
<name>A0A8U7NGP4_CORMO</name>
<dbReference type="FunFam" id="3.30.420.40:FF:000495">
    <property type="entry name" value="Heat shock protein 4b"/>
    <property type="match status" value="1"/>
</dbReference>
<dbReference type="PROSITE" id="PS00329">
    <property type="entry name" value="HSP70_2"/>
    <property type="match status" value="1"/>
</dbReference>
<organism evidence="14 15">
    <name type="scientific">Corvus moneduloides</name>
    <name type="common">New Caledonian crow</name>
    <dbReference type="NCBI Taxonomy" id="1196302"/>
    <lineage>
        <taxon>Eukaryota</taxon>
        <taxon>Metazoa</taxon>
        <taxon>Chordata</taxon>
        <taxon>Craniata</taxon>
        <taxon>Vertebrata</taxon>
        <taxon>Euteleostomi</taxon>
        <taxon>Archelosauria</taxon>
        <taxon>Archosauria</taxon>
        <taxon>Dinosauria</taxon>
        <taxon>Saurischia</taxon>
        <taxon>Theropoda</taxon>
        <taxon>Coelurosauria</taxon>
        <taxon>Aves</taxon>
        <taxon>Neognathae</taxon>
        <taxon>Neoaves</taxon>
        <taxon>Telluraves</taxon>
        <taxon>Australaves</taxon>
        <taxon>Passeriformes</taxon>
        <taxon>Corvoidea</taxon>
        <taxon>Corvidae</taxon>
        <taxon>Corvus</taxon>
    </lineage>
</organism>
<comment type="subunit">
    <text evidence="3">Interacts with TJP1/ZO-1.</text>
</comment>
<dbReference type="GO" id="GO:0005524">
    <property type="term" value="F:ATP binding"/>
    <property type="evidence" value="ECO:0007669"/>
    <property type="project" value="UniProtKB-KW"/>
</dbReference>
<reference evidence="14" key="3">
    <citation type="submission" date="2025-09" db="UniProtKB">
        <authorList>
            <consortium name="Ensembl"/>
        </authorList>
    </citation>
    <scope>IDENTIFICATION</scope>
</reference>
<comment type="subcellular location">
    <subcellularLocation>
        <location evidence="1">Cytoplasm</location>
    </subcellularLocation>
</comment>
<evidence type="ECO:0000256" key="11">
    <source>
        <dbReference type="ARBA" id="ARBA00023016"/>
    </source>
</evidence>
<evidence type="ECO:0000256" key="8">
    <source>
        <dbReference type="ARBA" id="ARBA00022741"/>
    </source>
</evidence>
<dbReference type="SUPFAM" id="SSF100920">
    <property type="entry name" value="Heat shock protein 70kD (HSP70), peptide-binding domain"/>
    <property type="match status" value="1"/>
</dbReference>
<dbReference type="SUPFAM" id="SSF100934">
    <property type="entry name" value="Heat shock protein 70kD (HSP70), C-terminal subdomain"/>
    <property type="match status" value="2"/>
</dbReference>
<evidence type="ECO:0000256" key="13">
    <source>
        <dbReference type="SAM" id="MobiDB-lite"/>
    </source>
</evidence>
<feature type="compositionally biased region" description="Basic and acidic residues" evidence="13">
    <location>
        <begin position="512"/>
        <end position="533"/>
    </location>
</feature>
<evidence type="ECO:0000256" key="7">
    <source>
        <dbReference type="ARBA" id="ARBA00022553"/>
    </source>
</evidence>
<dbReference type="Gene3D" id="3.90.640.10">
    <property type="entry name" value="Actin, Chain A, domain 4"/>
    <property type="match status" value="1"/>
</dbReference>
<dbReference type="Gene3D" id="2.60.34.10">
    <property type="entry name" value="Substrate Binding Domain Of DNAk, Chain A, domain 1"/>
    <property type="match status" value="1"/>
</dbReference>
<dbReference type="PRINTS" id="PR00301">
    <property type="entry name" value="HEATSHOCK70"/>
</dbReference>
<keyword evidence="7" id="KW-0597">Phosphoprotein</keyword>
<dbReference type="GO" id="GO:0005829">
    <property type="term" value="C:cytosol"/>
    <property type="evidence" value="ECO:0007669"/>
    <property type="project" value="TreeGrafter"/>
</dbReference>